<dbReference type="EMBL" id="CCKQ01006890">
    <property type="protein sequence ID" value="CDW78232.1"/>
    <property type="molecule type" value="Genomic_DNA"/>
</dbReference>
<reference evidence="1 2" key="1">
    <citation type="submission" date="2014-06" db="EMBL/GenBank/DDBJ databases">
        <authorList>
            <person name="Swart Estienne"/>
        </authorList>
    </citation>
    <scope>NUCLEOTIDE SEQUENCE [LARGE SCALE GENOMIC DNA]</scope>
    <source>
        <strain evidence="1 2">130c</strain>
    </source>
</reference>
<dbReference type="InParanoid" id="A0A078A9F9"/>
<evidence type="ECO:0000313" key="2">
    <source>
        <dbReference type="Proteomes" id="UP000039865"/>
    </source>
</evidence>
<sequence>MLNNIDTVNKTMNQYKGLIQSLIETINPIKSTEKQMKFIIIAKKALLQPVTANKAPIISK</sequence>
<name>A0A078A9F9_STYLE</name>
<dbReference type="AlphaFoldDB" id="A0A078A9F9"/>
<evidence type="ECO:0000313" key="1">
    <source>
        <dbReference type="EMBL" id="CDW78232.1"/>
    </source>
</evidence>
<organism evidence="1 2">
    <name type="scientific">Stylonychia lemnae</name>
    <name type="common">Ciliate</name>
    <dbReference type="NCBI Taxonomy" id="5949"/>
    <lineage>
        <taxon>Eukaryota</taxon>
        <taxon>Sar</taxon>
        <taxon>Alveolata</taxon>
        <taxon>Ciliophora</taxon>
        <taxon>Intramacronucleata</taxon>
        <taxon>Spirotrichea</taxon>
        <taxon>Stichotrichia</taxon>
        <taxon>Sporadotrichida</taxon>
        <taxon>Oxytrichidae</taxon>
        <taxon>Stylonychinae</taxon>
        <taxon>Stylonychia</taxon>
    </lineage>
</organism>
<gene>
    <name evidence="1" type="primary">Contig10974.g11732</name>
    <name evidence="1" type="ORF">STYLEM_7207</name>
</gene>
<protein>
    <submittedName>
        <fullName evidence="1">Uncharacterized protein</fullName>
    </submittedName>
</protein>
<accession>A0A078A9F9</accession>
<proteinExistence type="predicted"/>
<dbReference type="Proteomes" id="UP000039865">
    <property type="component" value="Unassembled WGS sequence"/>
</dbReference>
<keyword evidence="2" id="KW-1185">Reference proteome</keyword>